<feature type="transmembrane region" description="Helical" evidence="2">
    <location>
        <begin position="76"/>
        <end position="95"/>
    </location>
</feature>
<dbReference type="AlphaFoldDB" id="A0AAV4A0W2"/>
<organism evidence="3 4">
    <name type="scientific">Plakobranchus ocellatus</name>
    <dbReference type="NCBI Taxonomy" id="259542"/>
    <lineage>
        <taxon>Eukaryota</taxon>
        <taxon>Metazoa</taxon>
        <taxon>Spiralia</taxon>
        <taxon>Lophotrochozoa</taxon>
        <taxon>Mollusca</taxon>
        <taxon>Gastropoda</taxon>
        <taxon>Heterobranchia</taxon>
        <taxon>Euthyneura</taxon>
        <taxon>Panpulmonata</taxon>
        <taxon>Sacoglossa</taxon>
        <taxon>Placobranchoidea</taxon>
        <taxon>Plakobranchidae</taxon>
        <taxon>Plakobranchus</taxon>
    </lineage>
</organism>
<keyword evidence="2" id="KW-1133">Transmembrane helix</keyword>
<sequence>MAASIEDISIVQEEEPPAHENPQEQQPQPQQLSPVPSYNYGYCNPVQPQESNQTTNALMITQPVQVIVPANVDDNMFIAVISIFFCPLIGIFAYMKSKSVSEYFGIIMFFLKHFNHTVMIKLFNGIAHRVKVSTLVTLT</sequence>
<keyword evidence="2" id="KW-0472">Membrane</keyword>
<keyword evidence="4" id="KW-1185">Reference proteome</keyword>
<evidence type="ECO:0000256" key="1">
    <source>
        <dbReference type="SAM" id="MobiDB-lite"/>
    </source>
</evidence>
<proteinExistence type="predicted"/>
<evidence type="ECO:0000313" key="4">
    <source>
        <dbReference type="Proteomes" id="UP000735302"/>
    </source>
</evidence>
<evidence type="ECO:0000256" key="2">
    <source>
        <dbReference type="SAM" id="Phobius"/>
    </source>
</evidence>
<keyword evidence="2" id="KW-0812">Transmembrane</keyword>
<feature type="compositionally biased region" description="Low complexity" evidence="1">
    <location>
        <begin position="23"/>
        <end position="36"/>
    </location>
</feature>
<dbReference type="EMBL" id="BLXT01003184">
    <property type="protein sequence ID" value="GFO01040.1"/>
    <property type="molecule type" value="Genomic_DNA"/>
</dbReference>
<feature type="region of interest" description="Disordered" evidence="1">
    <location>
        <begin position="1"/>
        <end position="40"/>
    </location>
</feature>
<protein>
    <recommendedName>
        <fullName evidence="5">Transmembrane protein</fullName>
    </recommendedName>
</protein>
<evidence type="ECO:0008006" key="5">
    <source>
        <dbReference type="Google" id="ProtNLM"/>
    </source>
</evidence>
<accession>A0AAV4A0W2</accession>
<name>A0AAV4A0W2_9GAST</name>
<reference evidence="3 4" key="1">
    <citation type="journal article" date="2021" name="Elife">
        <title>Chloroplast acquisition without the gene transfer in kleptoplastic sea slugs, Plakobranchus ocellatus.</title>
        <authorList>
            <person name="Maeda T."/>
            <person name="Takahashi S."/>
            <person name="Yoshida T."/>
            <person name="Shimamura S."/>
            <person name="Takaki Y."/>
            <person name="Nagai Y."/>
            <person name="Toyoda A."/>
            <person name="Suzuki Y."/>
            <person name="Arimoto A."/>
            <person name="Ishii H."/>
            <person name="Satoh N."/>
            <person name="Nishiyama T."/>
            <person name="Hasebe M."/>
            <person name="Maruyama T."/>
            <person name="Minagawa J."/>
            <person name="Obokata J."/>
            <person name="Shigenobu S."/>
        </authorList>
    </citation>
    <scope>NUCLEOTIDE SEQUENCE [LARGE SCALE GENOMIC DNA]</scope>
</reference>
<evidence type="ECO:0000313" key="3">
    <source>
        <dbReference type="EMBL" id="GFO01040.1"/>
    </source>
</evidence>
<comment type="caution">
    <text evidence="3">The sequence shown here is derived from an EMBL/GenBank/DDBJ whole genome shotgun (WGS) entry which is preliminary data.</text>
</comment>
<dbReference type="Proteomes" id="UP000735302">
    <property type="component" value="Unassembled WGS sequence"/>
</dbReference>
<gene>
    <name evidence="3" type="ORF">PoB_002754500</name>
</gene>